<keyword evidence="2" id="KW-1185">Reference proteome</keyword>
<proteinExistence type="predicted"/>
<dbReference type="Proteomes" id="UP001387215">
    <property type="component" value="Unassembled WGS sequence"/>
</dbReference>
<organism evidence="1 2">
    <name type="scientific">Lysobacter firmicutimachus</name>
    <dbReference type="NCBI Taxonomy" id="1792846"/>
    <lineage>
        <taxon>Bacteria</taxon>
        <taxon>Pseudomonadati</taxon>
        <taxon>Pseudomonadota</taxon>
        <taxon>Gammaproteobacteria</taxon>
        <taxon>Lysobacterales</taxon>
        <taxon>Lysobacteraceae</taxon>
        <taxon>Lysobacter</taxon>
    </lineage>
</organism>
<sequence>MTAAPPDRPAAFAADGPYAGLDPNLLAPELRRCLGEAGEDYLDALAGRAPRHAALETDAPMLSDGGSLSYLGRGYRLFVLKRLARLGGVDGLVYGPELRFDPTIAPQVPALSATRFYAGDALRTLLGHRA</sequence>
<gene>
    <name evidence="1" type="ORF">V2J18_22425</name>
</gene>
<dbReference type="EMBL" id="JBANDL010000002">
    <property type="protein sequence ID" value="MEI2457418.1"/>
    <property type="molecule type" value="Genomic_DNA"/>
</dbReference>
<evidence type="ECO:0000313" key="2">
    <source>
        <dbReference type="Proteomes" id="UP001387215"/>
    </source>
</evidence>
<accession>A0ABU8DAX4</accession>
<name>A0ABU8DAX4_9GAMM</name>
<protein>
    <submittedName>
        <fullName evidence="1">Uncharacterized protein</fullName>
    </submittedName>
</protein>
<reference evidence="1 2" key="1">
    <citation type="submission" date="2024-02" db="EMBL/GenBank/DDBJ databases">
        <title>Lysobacter Genome Sequencing and Mining.</title>
        <authorList>
            <person name="Bierman J."/>
            <person name="Walker M.C."/>
        </authorList>
    </citation>
    <scope>NUCLEOTIDE SEQUENCE [LARGE SCALE GENOMIC DNA]</scope>
    <source>
        <strain evidence="1 2">PB6250</strain>
    </source>
</reference>
<dbReference type="RefSeq" id="WP_064747359.1">
    <property type="nucleotide sequence ID" value="NZ_JBANDL010000002.1"/>
</dbReference>
<comment type="caution">
    <text evidence="1">The sequence shown here is derived from an EMBL/GenBank/DDBJ whole genome shotgun (WGS) entry which is preliminary data.</text>
</comment>
<evidence type="ECO:0000313" key="1">
    <source>
        <dbReference type="EMBL" id="MEI2457418.1"/>
    </source>
</evidence>